<evidence type="ECO:0000259" key="2">
    <source>
        <dbReference type="PROSITE" id="PS50020"/>
    </source>
</evidence>
<dbReference type="SUPFAM" id="SSF51045">
    <property type="entry name" value="WW domain"/>
    <property type="match status" value="1"/>
</dbReference>
<dbReference type="PROSITE" id="PS50020">
    <property type="entry name" value="WW_DOMAIN_2"/>
    <property type="match status" value="1"/>
</dbReference>
<evidence type="ECO:0000259" key="3">
    <source>
        <dbReference type="PROSITE" id="PS51140"/>
    </source>
</evidence>
<proteinExistence type="predicted"/>
<dbReference type="CDD" id="cd14279">
    <property type="entry name" value="CUE"/>
    <property type="match status" value="2"/>
</dbReference>
<feature type="domain" description="CUE" evidence="3">
    <location>
        <begin position="144"/>
        <end position="207"/>
    </location>
</feature>
<feature type="region of interest" description="Disordered" evidence="1">
    <location>
        <begin position="576"/>
        <end position="595"/>
    </location>
</feature>
<dbReference type="AlphaFoldDB" id="A0A034VG96"/>
<dbReference type="GO" id="GO:0043130">
    <property type="term" value="F:ubiquitin binding"/>
    <property type="evidence" value="ECO:0007669"/>
    <property type="project" value="InterPro"/>
</dbReference>
<accession>A0A034VG96</accession>
<dbReference type="OrthoDB" id="3045089at2759"/>
<dbReference type="Gene3D" id="2.20.70.10">
    <property type="match status" value="1"/>
</dbReference>
<reference evidence="4" key="1">
    <citation type="journal article" date="2014" name="BMC Genomics">
        <title>Characterizing the developmental transcriptome of the oriental fruit fly, Bactrocera dorsalis (Diptera: Tephritidae) through comparative genomic analysis with Drosophila melanogaster utilizing modENCODE datasets.</title>
        <authorList>
            <person name="Geib S.M."/>
            <person name="Calla B."/>
            <person name="Hall B."/>
            <person name="Hou S."/>
            <person name="Manoukis N.C."/>
        </authorList>
    </citation>
    <scope>NUCLEOTIDE SEQUENCE</scope>
    <source>
        <strain evidence="4">Punador</strain>
    </source>
</reference>
<dbReference type="InterPro" id="IPR001202">
    <property type="entry name" value="WW_dom"/>
</dbReference>
<dbReference type="EMBL" id="GAKP01017825">
    <property type="protein sequence ID" value="JAC41127.1"/>
    <property type="molecule type" value="Transcribed_RNA"/>
</dbReference>
<sequence>MTDAKGQYQKLPPGWDCKYDQATGNCYYINYFTKAMQLEDPRGRYKQLQNERCSTESIAMQPINGSPYHVYPSNNLQAVRAFQAGPGTNTSLHNMSTSPLLSSRGNLELSPLRMQRGSLTQTPRLGNMSRRSTIQETSFTNPIDTDAVVNKIQNMFPTASEDHIRLLLKKYLKTIFPKADEMVLLDILASSDNNVQTASEKLISMGYTKRDFIPPKISHRSDHDAAHAAAAAKKAAEETIVPLQPKTYTAEEKATIQAHMKEKFPQLAERIILMALESVNYAEDRAIQILYIVQEEDELHAKKNAATAAAATDAAMQSASGHDAEVILGAADGMHGPGGGAAAADDSIITVVVKTPLNSYNDDRKCYQNASTKHNTYAPTSLTSTSLPSPTSSSTALLSSSLPQSAATCSVLKSSTKINATRNIGSKKVAFPSINLTTPTTATTQIILSNSPTCIERDEKETKAAAVVIPADDVVDSLPNSSTIINPSAMPSSTSISPSKALKELHLSSELPSSAASTSNLVANEFEKLTTKSILARCNTYASGIQGYLHGTNSNKAANTSASILDKLKLTRLREKTEPLNAAQPDSTDGASTYKQRQDFKSIIGRITTSGHSADLTKGADESLLLADYVTWNGANPDMPQGSNQKQLAQGPDAGKLSERSYTAIGRNPELCKGAQKGLAKGSIYAQLAAAGNTKTANIKCN</sequence>
<feature type="compositionally biased region" description="Polar residues" evidence="1">
    <location>
        <begin position="584"/>
        <end position="595"/>
    </location>
</feature>
<feature type="domain" description="WW" evidence="2">
    <location>
        <begin position="9"/>
        <end position="43"/>
    </location>
</feature>
<dbReference type="InterPro" id="IPR003892">
    <property type="entry name" value="CUE"/>
</dbReference>
<dbReference type="InterPro" id="IPR036020">
    <property type="entry name" value="WW_dom_sf"/>
</dbReference>
<dbReference type="PROSITE" id="PS51140">
    <property type="entry name" value="CUE"/>
    <property type="match status" value="1"/>
</dbReference>
<organism evidence="4">
    <name type="scientific">Bactrocera dorsalis</name>
    <name type="common">Oriental fruit fly</name>
    <name type="synonym">Dacus dorsalis</name>
    <dbReference type="NCBI Taxonomy" id="27457"/>
    <lineage>
        <taxon>Eukaryota</taxon>
        <taxon>Metazoa</taxon>
        <taxon>Ecdysozoa</taxon>
        <taxon>Arthropoda</taxon>
        <taxon>Hexapoda</taxon>
        <taxon>Insecta</taxon>
        <taxon>Pterygota</taxon>
        <taxon>Neoptera</taxon>
        <taxon>Endopterygota</taxon>
        <taxon>Diptera</taxon>
        <taxon>Brachycera</taxon>
        <taxon>Muscomorpha</taxon>
        <taxon>Tephritoidea</taxon>
        <taxon>Tephritidae</taxon>
        <taxon>Bactrocera</taxon>
        <taxon>Bactrocera</taxon>
    </lineage>
</organism>
<protein>
    <submittedName>
        <fullName evidence="4">Uncharacterized protein</fullName>
    </submittedName>
</protein>
<feature type="region of interest" description="Disordered" evidence="1">
    <location>
        <begin position="377"/>
        <end position="397"/>
    </location>
</feature>
<evidence type="ECO:0000313" key="4">
    <source>
        <dbReference type="EMBL" id="JAC41127.1"/>
    </source>
</evidence>
<feature type="compositionally biased region" description="Low complexity" evidence="1">
    <location>
        <begin position="378"/>
        <end position="397"/>
    </location>
</feature>
<feature type="region of interest" description="Disordered" evidence="1">
    <location>
        <begin position="636"/>
        <end position="655"/>
    </location>
</feature>
<evidence type="ECO:0000256" key="1">
    <source>
        <dbReference type="SAM" id="MobiDB-lite"/>
    </source>
</evidence>
<dbReference type="CDD" id="cd00201">
    <property type="entry name" value="WW"/>
    <property type="match status" value="1"/>
</dbReference>
<name>A0A034VG96_BACDO</name>